<dbReference type="Pfam" id="PF00497">
    <property type="entry name" value="SBP_bac_3"/>
    <property type="match status" value="1"/>
</dbReference>
<dbReference type="Gene3D" id="3.40.190.10">
    <property type="entry name" value="Periplasmic binding protein-like II"/>
    <property type="match status" value="2"/>
</dbReference>
<dbReference type="PANTHER" id="PTHR35936">
    <property type="entry name" value="MEMBRANE-BOUND LYTIC MUREIN TRANSGLYCOSYLASE F"/>
    <property type="match status" value="1"/>
</dbReference>
<dbReference type="PANTHER" id="PTHR35936:SF25">
    <property type="entry name" value="ABC TRANSPORTER SUBSTRATE-BINDING PROTEIN"/>
    <property type="match status" value="1"/>
</dbReference>
<dbReference type="AlphaFoldDB" id="A0AB72U7U5"/>
<gene>
    <name evidence="3" type="ORF">TH3_00500</name>
</gene>
<evidence type="ECO:0000313" key="4">
    <source>
        <dbReference type="Proteomes" id="UP000007127"/>
    </source>
</evidence>
<reference evidence="3 4" key="1">
    <citation type="journal article" date="2012" name="J. Bacteriol.">
        <title>Genome sequence of Thalassospira xiamenensis type strain M-5.</title>
        <authorList>
            <person name="Lai Q."/>
            <person name="Shao Z."/>
        </authorList>
    </citation>
    <scope>NUCLEOTIDE SEQUENCE [LARGE SCALE GENOMIC DNA]</scope>
    <source>
        <strain evidence="3 4">M-5</strain>
    </source>
</reference>
<dbReference type="EMBL" id="CP004388">
    <property type="protein sequence ID" value="AJD50226.1"/>
    <property type="molecule type" value="Genomic_DNA"/>
</dbReference>
<organism evidence="3 4">
    <name type="scientific">Thalassospira xiamenensis M-5 = DSM 17429</name>
    <dbReference type="NCBI Taxonomy" id="1123366"/>
    <lineage>
        <taxon>Bacteria</taxon>
        <taxon>Pseudomonadati</taxon>
        <taxon>Pseudomonadota</taxon>
        <taxon>Alphaproteobacteria</taxon>
        <taxon>Rhodospirillales</taxon>
        <taxon>Thalassospiraceae</taxon>
        <taxon>Thalassospira</taxon>
    </lineage>
</organism>
<evidence type="ECO:0000313" key="3">
    <source>
        <dbReference type="EMBL" id="AJD50226.1"/>
    </source>
</evidence>
<evidence type="ECO:0000259" key="2">
    <source>
        <dbReference type="Pfam" id="PF00497"/>
    </source>
</evidence>
<feature type="domain" description="Solute-binding protein family 3/N-terminal" evidence="2">
    <location>
        <begin position="37"/>
        <end position="242"/>
    </location>
</feature>
<dbReference type="InterPro" id="IPR001638">
    <property type="entry name" value="Solute-binding_3/MltF_N"/>
</dbReference>
<proteinExistence type="predicted"/>
<evidence type="ECO:0000256" key="1">
    <source>
        <dbReference type="ARBA" id="ARBA00022729"/>
    </source>
</evidence>
<keyword evidence="1" id="KW-0732">Signal</keyword>
<name>A0AB72U7U5_9PROT</name>
<protein>
    <recommendedName>
        <fullName evidence="2">Solute-binding protein family 3/N-terminal domain-containing protein</fullName>
    </recommendedName>
</protein>
<dbReference type="KEGG" id="txi:TH3_00500"/>
<dbReference type="SUPFAM" id="SSF53850">
    <property type="entry name" value="Periplasmic binding protein-like II"/>
    <property type="match status" value="1"/>
</dbReference>
<accession>A0AB72U7U5</accession>
<sequence>MSSVLVCWVVATVANADTKNAIPVKVGAYEYGVVYFFENDKPSGFTPELIADLNAIQSKYFFELVETSSRRRYNDLAMGGFDLILMESPDWDWRDQDVLFSDPIVVEYDLFIARKDDVPGPGWFDDITRHEILCVLGFHYKFASFNANPEYLQDHFGVLFHYDEQQLFDHLLDGEGDVGIVSAGFLARAYAKNPELSQRVFIGPSPDFSYELVAVLSKQSAISLAEFNDLIRIVKREGNIAQEWRDMHGNLPTG</sequence>
<dbReference type="Proteomes" id="UP000007127">
    <property type="component" value="Chromosome"/>
</dbReference>